<dbReference type="AlphaFoldDB" id="T2GGH6"/>
<dbReference type="PIRSF" id="PIRSF003180">
    <property type="entry name" value="DiGMPpdiest_YuxH"/>
    <property type="match status" value="1"/>
</dbReference>
<dbReference type="SUPFAM" id="SSF109604">
    <property type="entry name" value="HD-domain/PDEase-like"/>
    <property type="match status" value="1"/>
</dbReference>
<dbReference type="InterPro" id="IPR052340">
    <property type="entry name" value="RNase_Y/CdgJ"/>
</dbReference>
<evidence type="ECO:0000313" key="2">
    <source>
        <dbReference type="EMBL" id="AGW15197.1"/>
    </source>
</evidence>
<dbReference type="RefSeq" id="WP_021762325.1">
    <property type="nucleotide sequence ID" value="NC_022444.1"/>
</dbReference>
<protein>
    <submittedName>
        <fullName evidence="2">Putative metal-dependent hydrolase HDOD</fullName>
    </submittedName>
</protein>
<dbReference type="PATRIC" id="fig|1121448.10.peg.3471"/>
<reference evidence="2 3" key="1">
    <citation type="journal article" date="2013" name="J. Bacteriol.">
        <title>Roles of HynAB and Ech, the only two hydrogenases found in the model sulfate reducer Desulfovibrio gigas.</title>
        <authorList>
            <person name="Morais-Silva F.O."/>
            <person name="Santos C.I."/>
            <person name="Rodrigues R."/>
            <person name="Pereira I.A."/>
            <person name="Rodrigues-Pousada C."/>
        </authorList>
    </citation>
    <scope>NUCLEOTIDE SEQUENCE [LARGE SCALE GENOMIC DNA]</scope>
    <source>
        <strain evidence="3">ATCC 19364 / DSM 1382 / NCIMB 9332 / VKM B-1759</strain>
    </source>
</reference>
<dbReference type="PROSITE" id="PS51833">
    <property type="entry name" value="HDOD"/>
    <property type="match status" value="1"/>
</dbReference>
<dbReference type="Pfam" id="PF08668">
    <property type="entry name" value="HDOD"/>
    <property type="match status" value="1"/>
</dbReference>
<keyword evidence="3" id="KW-1185">Reference proteome</keyword>
<dbReference type="Gene3D" id="1.10.3210.10">
    <property type="entry name" value="Hypothetical protein af1432"/>
    <property type="match status" value="1"/>
</dbReference>
<dbReference type="SUPFAM" id="SSF141868">
    <property type="entry name" value="EAL domain-like"/>
    <property type="match status" value="1"/>
</dbReference>
<dbReference type="EMBL" id="CP006585">
    <property type="protein sequence ID" value="AGW15197.1"/>
    <property type="molecule type" value="Genomic_DNA"/>
</dbReference>
<dbReference type="HOGENOM" id="CLU_044951_1_1_7"/>
<keyword evidence="2" id="KW-0378">Hydrolase</keyword>
<dbReference type="OrthoDB" id="5443639at2"/>
<dbReference type="GO" id="GO:0016787">
    <property type="term" value="F:hydrolase activity"/>
    <property type="evidence" value="ECO:0007669"/>
    <property type="project" value="UniProtKB-KW"/>
</dbReference>
<organism evidence="2 3">
    <name type="scientific">Megalodesulfovibrio gigas (strain ATCC 19364 / DSM 1382 / NCIMB 9332 / VKM B-1759)</name>
    <name type="common">Desulfovibrio gigas</name>
    <dbReference type="NCBI Taxonomy" id="1121448"/>
    <lineage>
        <taxon>Bacteria</taxon>
        <taxon>Pseudomonadati</taxon>
        <taxon>Thermodesulfobacteriota</taxon>
        <taxon>Desulfovibrionia</taxon>
        <taxon>Desulfovibrionales</taxon>
        <taxon>Desulfovibrionaceae</taxon>
        <taxon>Megalodesulfovibrio</taxon>
    </lineage>
</organism>
<dbReference type="InterPro" id="IPR035919">
    <property type="entry name" value="EAL_sf"/>
</dbReference>
<dbReference type="eggNOG" id="COG3434">
    <property type="taxonomic scope" value="Bacteria"/>
</dbReference>
<evidence type="ECO:0000259" key="1">
    <source>
        <dbReference type="PROSITE" id="PS51833"/>
    </source>
</evidence>
<gene>
    <name evidence="2" type="ORF">DGI_3521</name>
</gene>
<accession>T2GGH6</accession>
<reference evidence="3" key="2">
    <citation type="submission" date="2013-07" db="EMBL/GenBank/DDBJ databases">
        <authorList>
            <person name="Morais-Silva F.O."/>
            <person name="Rezende A.M."/>
            <person name="Pimentel C."/>
            <person name="Resende D.M."/>
            <person name="Santos C.I."/>
            <person name="Clemente C."/>
            <person name="de Oliveira L.M."/>
            <person name="da Silva S.M."/>
            <person name="Costa D.A."/>
            <person name="Varela-Raposo A."/>
            <person name="Horacio E.C.A."/>
            <person name="Matos M."/>
            <person name="Flores O."/>
            <person name="Ruiz J.C."/>
            <person name="Rodrigues-Pousada C."/>
        </authorList>
    </citation>
    <scope>NUCLEOTIDE SEQUENCE [LARGE SCALE GENOMIC DNA]</scope>
    <source>
        <strain evidence="3">ATCC 19364 / DSM 1382 / NCIMB 9332 / VKM B-1759</strain>
    </source>
</reference>
<dbReference type="PANTHER" id="PTHR33525">
    <property type="match status" value="1"/>
</dbReference>
<evidence type="ECO:0000313" key="3">
    <source>
        <dbReference type="Proteomes" id="UP000016587"/>
    </source>
</evidence>
<proteinExistence type="predicted"/>
<dbReference type="STRING" id="1121448.DGI_3521"/>
<name>T2GGH6_MEGG1</name>
<dbReference type="InterPro" id="IPR014408">
    <property type="entry name" value="dGMP_Pdiesterase_EAL/HD-GYP"/>
</dbReference>
<dbReference type="KEGG" id="dgg:DGI_3521"/>
<dbReference type="Proteomes" id="UP000016587">
    <property type="component" value="Chromosome"/>
</dbReference>
<feature type="domain" description="HDOD" evidence="1">
    <location>
        <begin position="216"/>
        <end position="404"/>
    </location>
</feature>
<sequence length="424" mass="47105">MADKLDDTTSIGEHLFFSKQPIFSKNPKVWGYELIYRDSPWLLAGGNTGAGIPSRAAQLSKRMAANAYALNLRGRVGAAKLMVPFSETSLMEKAPAGLPASHTVIELKESPSVGPEVLAAVDALRDDGYLLALDDFEGLPGCEAQLERADILRIDVRDKRPVRILESMNKVEAGKALLVAKGVDSIELHKLARALGFKLFQGAYYKKAEVRPDRSLTASEASRLELFRTIAGRPDFPKLAQSIAMDASISYRLLVFLNSAYFSFPVEITSIQHAVVLLGWEQIKNWLRVAILTDLAPSEKSHELVRIAAQRARFFELAASRSGYPADFQDSLFLLGLFSLLDALLDMPMTEVVKVLPINDDIKAGLLREKNVFAVWLELAKAIEETQWDRVDKVVKLLRMESTVIANAYYDSHVLTNSFFEMSQ</sequence>
<dbReference type="PANTHER" id="PTHR33525:SF4">
    <property type="entry name" value="CYCLIC DI-GMP PHOSPHODIESTERASE CDGJ"/>
    <property type="match status" value="1"/>
</dbReference>
<dbReference type="InterPro" id="IPR013976">
    <property type="entry name" value="HDOD"/>
</dbReference>
<dbReference type="Gene3D" id="3.20.20.450">
    <property type="entry name" value="EAL domain"/>
    <property type="match status" value="1"/>
</dbReference>